<dbReference type="OrthoDB" id="5903527at2759"/>
<comment type="caution">
    <text evidence="7">The sequence shown here is derived from an EMBL/GenBank/DDBJ whole genome shotgun (WGS) entry which is preliminary data.</text>
</comment>
<evidence type="ECO:0000256" key="2">
    <source>
        <dbReference type="ARBA" id="ARBA00022692"/>
    </source>
</evidence>
<feature type="domain" description="7TM GPCR serpentine receptor class x (Srx)" evidence="6">
    <location>
        <begin position="20"/>
        <end position="146"/>
    </location>
</feature>
<sequence>MMVYNGKTAWLYNDICYVIVSFICATFLLILLCPLYKFSKERTALYILFSKSIINCLSQLISIIETICKYLPFNDFAYFSRWFIFSPLIQMSYNAAYFHILGLAINRFHAVFFIFSYQKWWDKRNVKFYILIIWLITFIWSGIQYRIFELIIVEKKNVGILSIISTGIFMSTDLPLVTSFSISSIIYITVLTKFYYEYS</sequence>
<name>A0A8S9ZQ58_9BILA</name>
<keyword evidence="2 5" id="KW-0812">Transmembrane</keyword>
<reference evidence="7" key="1">
    <citation type="journal article" date="2020" name="Ecol. Evol.">
        <title>Genome structure and content of the rice root-knot nematode (Meloidogyne graminicola).</title>
        <authorList>
            <person name="Phan N.T."/>
            <person name="Danchin E.G.J."/>
            <person name="Klopp C."/>
            <person name="Perfus-Barbeoch L."/>
            <person name="Kozlowski D.K."/>
            <person name="Koutsovoulos G.D."/>
            <person name="Lopez-Roques C."/>
            <person name="Bouchez O."/>
            <person name="Zahm M."/>
            <person name="Besnard G."/>
            <person name="Bellafiore S."/>
        </authorList>
    </citation>
    <scope>NUCLEOTIDE SEQUENCE</scope>
    <source>
        <strain evidence="7">VN-18</strain>
    </source>
</reference>
<evidence type="ECO:0000256" key="4">
    <source>
        <dbReference type="ARBA" id="ARBA00023136"/>
    </source>
</evidence>
<dbReference type="PROSITE" id="PS00237">
    <property type="entry name" value="G_PROTEIN_RECEP_F1_1"/>
    <property type="match status" value="1"/>
</dbReference>
<dbReference type="AlphaFoldDB" id="A0A8S9ZQ58"/>
<feature type="transmembrane region" description="Helical" evidence="5">
    <location>
        <begin position="128"/>
        <end position="148"/>
    </location>
</feature>
<dbReference type="GO" id="GO:0016020">
    <property type="term" value="C:membrane"/>
    <property type="evidence" value="ECO:0007669"/>
    <property type="project" value="UniProtKB-SubCell"/>
</dbReference>
<evidence type="ECO:0000313" key="8">
    <source>
        <dbReference type="Proteomes" id="UP000605970"/>
    </source>
</evidence>
<evidence type="ECO:0000259" key="6">
    <source>
        <dbReference type="Pfam" id="PF10328"/>
    </source>
</evidence>
<dbReference type="InterPro" id="IPR000276">
    <property type="entry name" value="GPCR_Rhodpsn"/>
</dbReference>
<feature type="transmembrane region" description="Helical" evidence="5">
    <location>
        <begin position="44"/>
        <end position="64"/>
    </location>
</feature>
<feature type="transmembrane region" description="Helical" evidence="5">
    <location>
        <begin position="176"/>
        <end position="196"/>
    </location>
</feature>
<dbReference type="Gene3D" id="1.20.1070.10">
    <property type="entry name" value="Rhodopsin 7-helix transmembrane proteins"/>
    <property type="match status" value="1"/>
</dbReference>
<dbReference type="SUPFAM" id="SSF81321">
    <property type="entry name" value="Family A G protein-coupled receptor-like"/>
    <property type="match status" value="1"/>
</dbReference>
<accession>A0A8S9ZQ58</accession>
<gene>
    <name evidence="7" type="ORF">Mgra_00005211</name>
</gene>
<feature type="transmembrane region" description="Helical" evidence="5">
    <location>
        <begin position="12"/>
        <end position="32"/>
    </location>
</feature>
<organism evidence="7 8">
    <name type="scientific">Meloidogyne graminicola</name>
    <dbReference type="NCBI Taxonomy" id="189291"/>
    <lineage>
        <taxon>Eukaryota</taxon>
        <taxon>Metazoa</taxon>
        <taxon>Ecdysozoa</taxon>
        <taxon>Nematoda</taxon>
        <taxon>Chromadorea</taxon>
        <taxon>Rhabditida</taxon>
        <taxon>Tylenchina</taxon>
        <taxon>Tylenchomorpha</taxon>
        <taxon>Tylenchoidea</taxon>
        <taxon>Meloidogynidae</taxon>
        <taxon>Meloidogyninae</taxon>
        <taxon>Meloidogyne</taxon>
    </lineage>
</organism>
<dbReference type="Pfam" id="PF10328">
    <property type="entry name" value="7TM_GPCR_Srx"/>
    <property type="match status" value="1"/>
</dbReference>
<dbReference type="Proteomes" id="UP000605970">
    <property type="component" value="Unassembled WGS sequence"/>
</dbReference>
<keyword evidence="8" id="KW-1185">Reference proteome</keyword>
<dbReference type="InterPro" id="IPR019430">
    <property type="entry name" value="7TM_GPCR_serpentine_rcpt_Srx"/>
</dbReference>
<evidence type="ECO:0000313" key="7">
    <source>
        <dbReference type="EMBL" id="KAF7635391.1"/>
    </source>
</evidence>
<comment type="subcellular location">
    <subcellularLocation>
        <location evidence="1">Membrane</location>
    </subcellularLocation>
</comment>
<dbReference type="GO" id="GO:0004930">
    <property type="term" value="F:G protein-coupled receptor activity"/>
    <property type="evidence" value="ECO:0007669"/>
    <property type="project" value="InterPro"/>
</dbReference>
<keyword evidence="4 5" id="KW-0472">Membrane</keyword>
<evidence type="ECO:0000256" key="5">
    <source>
        <dbReference type="SAM" id="Phobius"/>
    </source>
</evidence>
<keyword evidence="3 5" id="KW-1133">Transmembrane helix</keyword>
<protein>
    <recommendedName>
        <fullName evidence="6">7TM GPCR serpentine receptor class x (Srx) domain-containing protein</fullName>
    </recommendedName>
</protein>
<dbReference type="EMBL" id="JABEBT010000043">
    <property type="protein sequence ID" value="KAF7635391.1"/>
    <property type="molecule type" value="Genomic_DNA"/>
</dbReference>
<evidence type="ECO:0000256" key="1">
    <source>
        <dbReference type="ARBA" id="ARBA00004370"/>
    </source>
</evidence>
<evidence type="ECO:0000256" key="3">
    <source>
        <dbReference type="ARBA" id="ARBA00022989"/>
    </source>
</evidence>
<proteinExistence type="predicted"/>